<name>A0A0H2S0Q7_9AGAM</name>
<dbReference type="InParanoid" id="A0A0H2S0Q7"/>
<dbReference type="Proteomes" id="UP000053477">
    <property type="component" value="Unassembled WGS sequence"/>
</dbReference>
<evidence type="ECO:0000313" key="4">
    <source>
        <dbReference type="EMBL" id="KLO17584.1"/>
    </source>
</evidence>
<dbReference type="AlphaFoldDB" id="A0A0H2S0Q7"/>
<feature type="transmembrane region" description="Helical" evidence="2">
    <location>
        <begin position="129"/>
        <end position="151"/>
    </location>
</feature>
<keyword evidence="2" id="KW-0812">Transmembrane</keyword>
<dbReference type="OrthoDB" id="2958007at2759"/>
<keyword evidence="2" id="KW-0472">Membrane</keyword>
<dbReference type="InterPro" id="IPR045340">
    <property type="entry name" value="DUF6533"/>
</dbReference>
<evidence type="ECO:0000256" key="1">
    <source>
        <dbReference type="SAM" id="MobiDB-lite"/>
    </source>
</evidence>
<feature type="transmembrane region" description="Helical" evidence="2">
    <location>
        <begin position="185"/>
        <end position="204"/>
    </location>
</feature>
<protein>
    <recommendedName>
        <fullName evidence="3">DUF6533 domain-containing protein</fullName>
    </recommendedName>
</protein>
<feature type="transmembrane region" description="Helical" evidence="2">
    <location>
        <begin position="95"/>
        <end position="117"/>
    </location>
</feature>
<feature type="compositionally biased region" description="Polar residues" evidence="1">
    <location>
        <begin position="378"/>
        <end position="387"/>
    </location>
</feature>
<accession>A0A0H2S0Q7</accession>
<proteinExistence type="predicted"/>
<feature type="transmembrane region" description="Helical" evidence="2">
    <location>
        <begin position="63"/>
        <end position="83"/>
    </location>
</feature>
<feature type="compositionally biased region" description="Low complexity" evidence="1">
    <location>
        <begin position="368"/>
        <end position="377"/>
    </location>
</feature>
<reference evidence="4 5" key="1">
    <citation type="submission" date="2015-04" db="EMBL/GenBank/DDBJ databases">
        <title>Complete genome sequence of Schizopora paradoxa KUC8140, a cosmopolitan wood degrader in East Asia.</title>
        <authorList>
            <consortium name="DOE Joint Genome Institute"/>
            <person name="Min B."/>
            <person name="Park H."/>
            <person name="Jang Y."/>
            <person name="Kim J.-J."/>
            <person name="Kim K.H."/>
            <person name="Pangilinan J."/>
            <person name="Lipzen A."/>
            <person name="Riley R."/>
            <person name="Grigoriev I.V."/>
            <person name="Spatafora J.W."/>
            <person name="Choi I.-G."/>
        </authorList>
    </citation>
    <scope>NUCLEOTIDE SEQUENCE [LARGE SCALE GENOMIC DNA]</scope>
    <source>
        <strain evidence="4 5">KUC8140</strain>
    </source>
</reference>
<dbReference type="Pfam" id="PF20151">
    <property type="entry name" value="DUF6533"/>
    <property type="match status" value="1"/>
</dbReference>
<feature type="region of interest" description="Disordered" evidence="1">
    <location>
        <begin position="351"/>
        <end position="387"/>
    </location>
</feature>
<sequence>MNANSTAEQDAVKVIVNTIGDIRKFNSTSPFSELPPRLVSNLCSSAIREVEFVWKSNWSWGKVLYILSRYGTVFNQAAGIPFWLVINPSFNYCKWFFRIDVWFTYGFACIVAYVTGVRTYALCSGQKGIKWLIGSMFLMQFVVVIGSFVLYEMSTKFTRSPFMKLDSTGVSCLFTITTSPRLAQILSFAAAAVYEIALWLVSSARALQFMRQGKSRLVAIVFRDNLAYVTLVTSSAVVTVFLWLFIPEDHSVLRSTLANVSQVVGSVICSRMLLHLRSYLQDPLGNETESDGLGGGGGGGVNIGLGKMSLTTINFGNDHAPLREENSSMAFRSEFTTDDRMGGTTSVLRRITEDHSSSSGRTSTLQMSSYSSGDASSATCIAGSSNV</sequence>
<evidence type="ECO:0000256" key="2">
    <source>
        <dbReference type="SAM" id="Phobius"/>
    </source>
</evidence>
<gene>
    <name evidence="4" type="ORF">SCHPADRAFT_886901</name>
</gene>
<evidence type="ECO:0000259" key="3">
    <source>
        <dbReference type="Pfam" id="PF20151"/>
    </source>
</evidence>
<feature type="transmembrane region" description="Helical" evidence="2">
    <location>
        <begin position="225"/>
        <end position="246"/>
    </location>
</feature>
<feature type="domain" description="DUF6533" evidence="3">
    <location>
        <begin position="48"/>
        <end position="73"/>
    </location>
</feature>
<feature type="compositionally biased region" description="Polar residues" evidence="1">
    <location>
        <begin position="357"/>
        <end position="367"/>
    </location>
</feature>
<keyword evidence="5" id="KW-1185">Reference proteome</keyword>
<dbReference type="EMBL" id="KQ085903">
    <property type="protein sequence ID" value="KLO17584.1"/>
    <property type="molecule type" value="Genomic_DNA"/>
</dbReference>
<keyword evidence="2" id="KW-1133">Transmembrane helix</keyword>
<organism evidence="4 5">
    <name type="scientific">Schizopora paradoxa</name>
    <dbReference type="NCBI Taxonomy" id="27342"/>
    <lineage>
        <taxon>Eukaryota</taxon>
        <taxon>Fungi</taxon>
        <taxon>Dikarya</taxon>
        <taxon>Basidiomycota</taxon>
        <taxon>Agaricomycotina</taxon>
        <taxon>Agaricomycetes</taxon>
        <taxon>Hymenochaetales</taxon>
        <taxon>Schizoporaceae</taxon>
        <taxon>Schizopora</taxon>
    </lineage>
</organism>
<evidence type="ECO:0000313" key="5">
    <source>
        <dbReference type="Proteomes" id="UP000053477"/>
    </source>
</evidence>